<protein>
    <submittedName>
        <fullName evidence="1">Uncharacterized protein</fullName>
    </submittedName>
</protein>
<proteinExistence type="predicted"/>
<dbReference type="EnsemblMetazoa" id="AFUN021924-RA">
    <property type="protein sequence ID" value="AFUN021924-PA"/>
    <property type="gene ID" value="AFUN021924"/>
</dbReference>
<dbReference type="VEuPathDB" id="VectorBase:AFUN021924"/>
<accession>A0A4Y0BVK6</accession>
<name>A0A4Y0BVK6_ANOFN</name>
<evidence type="ECO:0000313" key="1">
    <source>
        <dbReference type="EnsemblMetazoa" id="AFUN021924-PA"/>
    </source>
</evidence>
<sequence length="72" mass="8351">MWSLRTGMSERFRTTARPMCKPASHSWRVSSQLQVRPQQEPVRLHVDCVELDRASIALPSIHWMERGLMGCD</sequence>
<reference evidence="1" key="1">
    <citation type="submission" date="2020-05" db="UniProtKB">
        <authorList>
            <consortium name="EnsemblMetazoa"/>
        </authorList>
    </citation>
    <scope>IDENTIFICATION</scope>
    <source>
        <strain evidence="1">FUMOZ</strain>
    </source>
</reference>
<organism evidence="1">
    <name type="scientific">Anopheles funestus</name>
    <name type="common">African malaria mosquito</name>
    <dbReference type="NCBI Taxonomy" id="62324"/>
    <lineage>
        <taxon>Eukaryota</taxon>
        <taxon>Metazoa</taxon>
        <taxon>Ecdysozoa</taxon>
        <taxon>Arthropoda</taxon>
        <taxon>Hexapoda</taxon>
        <taxon>Insecta</taxon>
        <taxon>Pterygota</taxon>
        <taxon>Neoptera</taxon>
        <taxon>Endopterygota</taxon>
        <taxon>Diptera</taxon>
        <taxon>Nematocera</taxon>
        <taxon>Culicoidea</taxon>
        <taxon>Culicidae</taxon>
        <taxon>Anophelinae</taxon>
        <taxon>Anopheles</taxon>
    </lineage>
</organism>
<dbReference type="AlphaFoldDB" id="A0A4Y0BVK6"/>